<proteinExistence type="predicted"/>
<evidence type="ECO:0000313" key="1">
    <source>
        <dbReference type="EMBL" id="KAG5591197.1"/>
    </source>
</evidence>
<keyword evidence="2" id="KW-1185">Reference proteome</keyword>
<protein>
    <submittedName>
        <fullName evidence="1">Uncharacterized protein</fullName>
    </submittedName>
</protein>
<dbReference type="OrthoDB" id="1304960at2759"/>
<feature type="non-terminal residue" evidence="1">
    <location>
        <position position="77"/>
    </location>
</feature>
<dbReference type="AlphaFoldDB" id="A0A9J5XTM8"/>
<comment type="caution">
    <text evidence="1">The sequence shown here is derived from an EMBL/GenBank/DDBJ whole genome shotgun (WGS) entry which is preliminary data.</text>
</comment>
<dbReference type="EMBL" id="JACXVP010000008">
    <property type="protein sequence ID" value="KAG5591197.1"/>
    <property type="molecule type" value="Genomic_DNA"/>
</dbReference>
<gene>
    <name evidence="1" type="ORF">H5410_041711</name>
</gene>
<name>A0A9J5XTM8_SOLCO</name>
<sequence length="77" mass="9286">MFTVNYKARKEAMLAITAAKTVVFKGLYVRERRVCDLDHVKCIKDEENKVLEEEVLIRRRWQTYFHKLLNEEGDKRI</sequence>
<organism evidence="1 2">
    <name type="scientific">Solanum commersonii</name>
    <name type="common">Commerson's wild potato</name>
    <name type="synonym">Commerson's nightshade</name>
    <dbReference type="NCBI Taxonomy" id="4109"/>
    <lineage>
        <taxon>Eukaryota</taxon>
        <taxon>Viridiplantae</taxon>
        <taxon>Streptophyta</taxon>
        <taxon>Embryophyta</taxon>
        <taxon>Tracheophyta</taxon>
        <taxon>Spermatophyta</taxon>
        <taxon>Magnoliopsida</taxon>
        <taxon>eudicotyledons</taxon>
        <taxon>Gunneridae</taxon>
        <taxon>Pentapetalae</taxon>
        <taxon>asterids</taxon>
        <taxon>lamiids</taxon>
        <taxon>Solanales</taxon>
        <taxon>Solanaceae</taxon>
        <taxon>Solanoideae</taxon>
        <taxon>Solaneae</taxon>
        <taxon>Solanum</taxon>
    </lineage>
</organism>
<evidence type="ECO:0000313" key="2">
    <source>
        <dbReference type="Proteomes" id="UP000824120"/>
    </source>
</evidence>
<dbReference type="Proteomes" id="UP000824120">
    <property type="component" value="Chromosome 8"/>
</dbReference>
<accession>A0A9J5XTM8</accession>
<reference evidence="1 2" key="1">
    <citation type="submission" date="2020-09" db="EMBL/GenBank/DDBJ databases">
        <title>De no assembly of potato wild relative species, Solanum commersonii.</title>
        <authorList>
            <person name="Cho K."/>
        </authorList>
    </citation>
    <scope>NUCLEOTIDE SEQUENCE [LARGE SCALE GENOMIC DNA]</scope>
    <source>
        <strain evidence="1">LZ3.2</strain>
        <tissue evidence="1">Leaf</tissue>
    </source>
</reference>